<protein>
    <submittedName>
        <fullName evidence="2">Uncharacterized protein</fullName>
    </submittedName>
</protein>
<accession>A0A0F9FCM0</accession>
<feature type="compositionally biased region" description="Basic and acidic residues" evidence="1">
    <location>
        <begin position="141"/>
        <end position="150"/>
    </location>
</feature>
<reference evidence="2" key="1">
    <citation type="journal article" date="2015" name="Nature">
        <title>Complex archaea that bridge the gap between prokaryotes and eukaryotes.</title>
        <authorList>
            <person name="Spang A."/>
            <person name="Saw J.H."/>
            <person name="Jorgensen S.L."/>
            <person name="Zaremba-Niedzwiedzka K."/>
            <person name="Martijn J."/>
            <person name="Lind A.E."/>
            <person name="van Eijk R."/>
            <person name="Schleper C."/>
            <person name="Guy L."/>
            <person name="Ettema T.J."/>
        </authorList>
    </citation>
    <scope>NUCLEOTIDE SEQUENCE</scope>
</reference>
<dbReference type="AlphaFoldDB" id="A0A0F9FCM0"/>
<organism evidence="2">
    <name type="scientific">marine sediment metagenome</name>
    <dbReference type="NCBI Taxonomy" id="412755"/>
    <lineage>
        <taxon>unclassified sequences</taxon>
        <taxon>metagenomes</taxon>
        <taxon>ecological metagenomes</taxon>
    </lineage>
</organism>
<feature type="region of interest" description="Disordered" evidence="1">
    <location>
        <begin position="119"/>
        <end position="150"/>
    </location>
</feature>
<proteinExistence type="predicted"/>
<evidence type="ECO:0000256" key="1">
    <source>
        <dbReference type="SAM" id="MobiDB-lite"/>
    </source>
</evidence>
<name>A0A0F9FCM0_9ZZZZ</name>
<dbReference type="EMBL" id="LAZR01021789">
    <property type="protein sequence ID" value="KKL84124.1"/>
    <property type="molecule type" value="Genomic_DNA"/>
</dbReference>
<comment type="caution">
    <text evidence="2">The sequence shown here is derived from an EMBL/GenBank/DDBJ whole genome shotgun (WGS) entry which is preliminary data.</text>
</comment>
<gene>
    <name evidence="2" type="ORF">LCGC14_1967880</name>
</gene>
<sequence>MTPGEAAMLAITELKSATLKNGTFNSYHEGYAVILEELDELWEEVKKNPRTRSVSRMRNEAVQVAAMALRFLVDLCGEEVAHKRLLSRDINQEAKEVGKSASRIRESLEGVAYGGSISVPGAAGVPGAQPTVPHQTPAPPGHEDDDGRSS</sequence>
<evidence type="ECO:0000313" key="2">
    <source>
        <dbReference type="EMBL" id="KKL84124.1"/>
    </source>
</evidence>